<evidence type="ECO:0000256" key="3">
    <source>
        <dbReference type="SAM" id="MobiDB-lite"/>
    </source>
</evidence>
<keyword evidence="2" id="KW-0175">Coiled coil</keyword>
<evidence type="ECO:0000259" key="4">
    <source>
        <dbReference type="PROSITE" id="PS50802"/>
    </source>
</evidence>
<reference evidence="5 6" key="1">
    <citation type="journal article" date="2023" name="Sci. Data">
        <title>Genome assembly of the Korean intertidal mud-creeper Batillaria attramentaria.</title>
        <authorList>
            <person name="Patra A.K."/>
            <person name="Ho P.T."/>
            <person name="Jun S."/>
            <person name="Lee S.J."/>
            <person name="Kim Y."/>
            <person name="Won Y.J."/>
        </authorList>
    </citation>
    <scope>NUCLEOTIDE SEQUENCE [LARGE SCALE GENOMIC DNA]</scope>
    <source>
        <strain evidence="5">Wonlab-2016</strain>
    </source>
</reference>
<dbReference type="AlphaFoldDB" id="A0ABD0K2P6"/>
<feature type="compositionally biased region" description="Basic residues" evidence="3">
    <location>
        <begin position="105"/>
        <end position="115"/>
    </location>
</feature>
<evidence type="ECO:0000256" key="1">
    <source>
        <dbReference type="ARBA" id="ARBA00022801"/>
    </source>
</evidence>
<dbReference type="InterPro" id="IPR050704">
    <property type="entry name" value="Peptidase_C85-like"/>
</dbReference>
<feature type="compositionally biased region" description="Basic and acidic residues" evidence="3">
    <location>
        <begin position="116"/>
        <end position="127"/>
    </location>
</feature>
<comment type="caution">
    <text evidence="5">The sequence shown here is derived from an EMBL/GenBank/DDBJ whole genome shotgun (WGS) entry which is preliminary data.</text>
</comment>
<dbReference type="GO" id="GO:0016787">
    <property type="term" value="F:hydrolase activity"/>
    <property type="evidence" value="ECO:0007669"/>
    <property type="project" value="UniProtKB-KW"/>
</dbReference>
<dbReference type="PANTHER" id="PTHR12419">
    <property type="entry name" value="OTU DOMAIN CONTAINING PROTEIN"/>
    <property type="match status" value="1"/>
</dbReference>
<dbReference type="InterPro" id="IPR049772">
    <property type="entry name" value="OTU_OTUD6"/>
</dbReference>
<proteinExistence type="predicted"/>
<evidence type="ECO:0000313" key="5">
    <source>
        <dbReference type="EMBL" id="KAK7481672.1"/>
    </source>
</evidence>
<sequence length="280" mass="31451">MADRDTVIAKHKAEKKELLAECQRLKHSIPKGDKKRKKEITEQIVGLEEELESRHKQELLALEDDKDNCVNTVSEALSELAAGDEESGVKSAVSDGGQPQPQPKKPSKAQKRRDKKSAQQRERDEKLKEAEIANLQGPRHLETVKLQTLLAQRGLRIHQETNESLRQKTAALMRDKRDDFLPFLTNPDTGDPFTEEEFEKYCDDIANTSAWGGHLELRAVSEALSLPMEVVQAEGSKVSVGEDYTGQPVVLVYHRHALGLGEHYNSVVPRTDDDEDDTAR</sequence>
<dbReference type="Gene3D" id="3.90.70.80">
    <property type="match status" value="1"/>
</dbReference>
<dbReference type="Pfam" id="PF02338">
    <property type="entry name" value="OTU"/>
    <property type="match status" value="1"/>
</dbReference>
<dbReference type="CDD" id="cd22761">
    <property type="entry name" value="OTU_OTUD6"/>
    <property type="match status" value="1"/>
</dbReference>
<feature type="domain" description="OTU" evidence="4">
    <location>
        <begin position="155"/>
        <end position="270"/>
    </location>
</feature>
<dbReference type="InterPro" id="IPR038765">
    <property type="entry name" value="Papain-like_cys_pep_sf"/>
</dbReference>
<organism evidence="5 6">
    <name type="scientific">Batillaria attramentaria</name>
    <dbReference type="NCBI Taxonomy" id="370345"/>
    <lineage>
        <taxon>Eukaryota</taxon>
        <taxon>Metazoa</taxon>
        <taxon>Spiralia</taxon>
        <taxon>Lophotrochozoa</taxon>
        <taxon>Mollusca</taxon>
        <taxon>Gastropoda</taxon>
        <taxon>Caenogastropoda</taxon>
        <taxon>Sorbeoconcha</taxon>
        <taxon>Cerithioidea</taxon>
        <taxon>Batillariidae</taxon>
        <taxon>Batillaria</taxon>
    </lineage>
</organism>
<keyword evidence="6" id="KW-1185">Reference proteome</keyword>
<dbReference type="PANTHER" id="PTHR12419:SF10">
    <property type="entry name" value="DEUBIQUITINASE OTUD6B"/>
    <property type="match status" value="1"/>
</dbReference>
<name>A0ABD0K2P6_9CAEN</name>
<keyword evidence="1" id="KW-0378">Hydrolase</keyword>
<dbReference type="EMBL" id="JACVVK020000258">
    <property type="protein sequence ID" value="KAK7481672.1"/>
    <property type="molecule type" value="Genomic_DNA"/>
</dbReference>
<gene>
    <name evidence="5" type="ORF">BaRGS_00027045</name>
</gene>
<feature type="region of interest" description="Disordered" evidence="3">
    <location>
        <begin position="81"/>
        <end position="127"/>
    </location>
</feature>
<feature type="coiled-coil region" evidence="2">
    <location>
        <begin position="8"/>
        <end position="57"/>
    </location>
</feature>
<dbReference type="SUPFAM" id="SSF54001">
    <property type="entry name" value="Cysteine proteinases"/>
    <property type="match status" value="1"/>
</dbReference>
<dbReference type="PROSITE" id="PS50802">
    <property type="entry name" value="OTU"/>
    <property type="match status" value="1"/>
</dbReference>
<evidence type="ECO:0000256" key="2">
    <source>
        <dbReference type="SAM" id="Coils"/>
    </source>
</evidence>
<accession>A0ABD0K2P6</accession>
<dbReference type="InterPro" id="IPR003323">
    <property type="entry name" value="OTU_dom"/>
</dbReference>
<evidence type="ECO:0000313" key="6">
    <source>
        <dbReference type="Proteomes" id="UP001519460"/>
    </source>
</evidence>
<dbReference type="Proteomes" id="UP001519460">
    <property type="component" value="Unassembled WGS sequence"/>
</dbReference>
<protein>
    <recommendedName>
        <fullName evidence="4">OTU domain-containing protein</fullName>
    </recommendedName>
</protein>